<dbReference type="AlphaFoldDB" id="A0A2H9TH91"/>
<dbReference type="GO" id="GO:0005525">
    <property type="term" value="F:GTP binding"/>
    <property type="evidence" value="ECO:0007669"/>
    <property type="project" value="UniProtKB-KW"/>
</dbReference>
<organism evidence="4 5">
    <name type="scientific">Paramicrosporidium saccamoebae</name>
    <dbReference type="NCBI Taxonomy" id="1246581"/>
    <lineage>
        <taxon>Eukaryota</taxon>
        <taxon>Fungi</taxon>
        <taxon>Fungi incertae sedis</taxon>
        <taxon>Cryptomycota</taxon>
        <taxon>Cryptomycota incertae sedis</taxon>
        <taxon>Paramicrosporidium</taxon>
    </lineage>
</organism>
<dbReference type="PANTHER" id="PTHR24072">
    <property type="entry name" value="RHO FAMILY GTPASE"/>
    <property type="match status" value="1"/>
</dbReference>
<dbReference type="Pfam" id="PF00071">
    <property type="entry name" value="Ras"/>
    <property type="match status" value="1"/>
</dbReference>
<keyword evidence="2" id="KW-0342">GTP-binding</keyword>
<accession>A0A2H9TH91</accession>
<dbReference type="SMART" id="SM00174">
    <property type="entry name" value="RHO"/>
    <property type="match status" value="1"/>
</dbReference>
<keyword evidence="5" id="KW-1185">Reference proteome</keyword>
<dbReference type="Proteomes" id="UP000240830">
    <property type="component" value="Unassembled WGS sequence"/>
</dbReference>
<dbReference type="STRING" id="1246581.A0A2H9TH91"/>
<dbReference type="InterPro" id="IPR003578">
    <property type="entry name" value="Small_GTPase_Rho"/>
</dbReference>
<keyword evidence="1" id="KW-0547">Nucleotide-binding</keyword>
<evidence type="ECO:0000313" key="4">
    <source>
        <dbReference type="EMBL" id="PJF17085.1"/>
    </source>
</evidence>
<sequence length="95" mass="10150">MPELLPIPSPHSASSTSLPPTSPTSPRGSLLRRKLVVIGDGACGKTSLLVAYKNDDFTGGYVPTVFENSLTSVPVENKVVDLSLWDTAGHWWDIG</sequence>
<feature type="compositionally biased region" description="Low complexity" evidence="3">
    <location>
        <begin position="10"/>
        <end position="19"/>
    </location>
</feature>
<gene>
    <name evidence="4" type="ORF">PSACC_03138</name>
</gene>
<evidence type="ECO:0000256" key="2">
    <source>
        <dbReference type="ARBA" id="ARBA00023134"/>
    </source>
</evidence>
<dbReference type="Gene3D" id="3.40.50.300">
    <property type="entry name" value="P-loop containing nucleotide triphosphate hydrolases"/>
    <property type="match status" value="1"/>
</dbReference>
<dbReference type="PRINTS" id="PR00449">
    <property type="entry name" value="RASTRNSFRMNG"/>
</dbReference>
<protein>
    <submittedName>
        <fullName evidence="4">Uncharacterized protein</fullName>
    </submittedName>
</protein>
<evidence type="ECO:0000313" key="5">
    <source>
        <dbReference type="Proteomes" id="UP000240830"/>
    </source>
</evidence>
<name>A0A2H9TH91_9FUNG</name>
<dbReference type="SUPFAM" id="SSF52540">
    <property type="entry name" value="P-loop containing nucleoside triphosphate hydrolases"/>
    <property type="match status" value="1"/>
</dbReference>
<proteinExistence type="predicted"/>
<comment type="caution">
    <text evidence="4">The sequence shown here is derived from an EMBL/GenBank/DDBJ whole genome shotgun (WGS) entry which is preliminary data.</text>
</comment>
<dbReference type="InterPro" id="IPR001806">
    <property type="entry name" value="Small_GTPase"/>
</dbReference>
<reference evidence="4 5" key="1">
    <citation type="submission" date="2016-10" db="EMBL/GenBank/DDBJ databases">
        <title>The genome of Paramicrosporidium saccamoebae is the missing link in understanding Cryptomycota and Microsporidia evolution.</title>
        <authorList>
            <person name="Quandt C.A."/>
            <person name="Beaudet D."/>
            <person name="Corsaro D."/>
            <person name="Michel R."/>
            <person name="Corradi N."/>
            <person name="James T."/>
        </authorList>
    </citation>
    <scope>NUCLEOTIDE SEQUENCE [LARGE SCALE GENOMIC DNA]</scope>
    <source>
        <strain evidence="4 5">KSL3</strain>
    </source>
</reference>
<evidence type="ECO:0000256" key="1">
    <source>
        <dbReference type="ARBA" id="ARBA00022741"/>
    </source>
</evidence>
<dbReference type="InterPro" id="IPR027417">
    <property type="entry name" value="P-loop_NTPase"/>
</dbReference>
<evidence type="ECO:0000256" key="3">
    <source>
        <dbReference type="SAM" id="MobiDB-lite"/>
    </source>
</evidence>
<dbReference type="GO" id="GO:0003924">
    <property type="term" value="F:GTPase activity"/>
    <property type="evidence" value="ECO:0007669"/>
    <property type="project" value="InterPro"/>
</dbReference>
<dbReference type="GO" id="GO:0007264">
    <property type="term" value="P:small GTPase-mediated signal transduction"/>
    <property type="evidence" value="ECO:0007669"/>
    <property type="project" value="InterPro"/>
</dbReference>
<dbReference type="OrthoDB" id="8830751at2759"/>
<dbReference type="EMBL" id="MTSL01000191">
    <property type="protein sequence ID" value="PJF17085.1"/>
    <property type="molecule type" value="Genomic_DNA"/>
</dbReference>
<feature type="region of interest" description="Disordered" evidence="3">
    <location>
        <begin position="1"/>
        <end position="29"/>
    </location>
</feature>